<evidence type="ECO:0000259" key="3">
    <source>
        <dbReference type="SMART" id="SM00662"/>
    </source>
</evidence>
<dbReference type="EMBL" id="JAVRJZ010000010">
    <property type="protein sequence ID" value="KAK2717635.1"/>
    <property type="molecule type" value="Genomic_DNA"/>
</dbReference>
<accession>A0AA88HXI1</accession>
<dbReference type="InterPro" id="IPR036603">
    <property type="entry name" value="RBP11-like"/>
</dbReference>
<dbReference type="Pfam" id="PF01193">
    <property type="entry name" value="RNA_pol_L"/>
    <property type="match status" value="1"/>
</dbReference>
<dbReference type="GO" id="GO:0006366">
    <property type="term" value="P:transcription by RNA polymerase II"/>
    <property type="evidence" value="ECO:0007669"/>
    <property type="project" value="TreeGrafter"/>
</dbReference>
<proteinExistence type="predicted"/>
<dbReference type="SUPFAM" id="SSF56553">
    <property type="entry name" value="Insert subdomain of RNA polymerase alpha subunit"/>
    <property type="match status" value="1"/>
</dbReference>
<dbReference type="InterPro" id="IPR011262">
    <property type="entry name" value="DNA-dir_RNA_pol_insert"/>
</dbReference>
<evidence type="ECO:0000313" key="5">
    <source>
        <dbReference type="Proteomes" id="UP001187531"/>
    </source>
</evidence>
<dbReference type="InterPro" id="IPR011263">
    <property type="entry name" value="DNA-dir_RNA_pol_RpoA/D/Rpb3"/>
</dbReference>
<dbReference type="InterPro" id="IPR036643">
    <property type="entry name" value="RNApol_insert_sf"/>
</dbReference>
<dbReference type="GO" id="GO:0005665">
    <property type="term" value="C:RNA polymerase II, core complex"/>
    <property type="evidence" value="ECO:0007669"/>
    <property type="project" value="TreeGrafter"/>
</dbReference>
<organism evidence="4 5">
    <name type="scientific">Artemia franciscana</name>
    <name type="common">Brine shrimp</name>
    <name type="synonym">Artemia sanfranciscana</name>
    <dbReference type="NCBI Taxonomy" id="6661"/>
    <lineage>
        <taxon>Eukaryota</taxon>
        <taxon>Metazoa</taxon>
        <taxon>Ecdysozoa</taxon>
        <taxon>Arthropoda</taxon>
        <taxon>Crustacea</taxon>
        <taxon>Branchiopoda</taxon>
        <taxon>Anostraca</taxon>
        <taxon>Artemiidae</taxon>
        <taxon>Artemia</taxon>
    </lineage>
</organism>
<dbReference type="Gene3D" id="2.170.120.12">
    <property type="entry name" value="DNA-directed RNA polymerase, insert domain"/>
    <property type="match status" value="1"/>
</dbReference>
<sequence length="161" mass="17991">MAIDWIQFEANSTVLFDEFLAHRIGLIPLTSDEVVDKMVYSRDCTCTDFCQDCSVEITLDVKGTEGSTRQVTTAGMVTSDSRVVPVTSRRCDADAGEYDEIDHEAPFQWDAKPNKFFFNIETCGSLRPENIVIHGIAALKKKLSDLQMSLSQEFQNDALAI</sequence>
<dbReference type="SMART" id="SM00662">
    <property type="entry name" value="RPOLD"/>
    <property type="match status" value="1"/>
</dbReference>
<dbReference type="GO" id="GO:0003899">
    <property type="term" value="F:DNA-directed RNA polymerase activity"/>
    <property type="evidence" value="ECO:0007669"/>
    <property type="project" value="InterPro"/>
</dbReference>
<dbReference type="Pfam" id="PF01000">
    <property type="entry name" value="RNA_pol_A_bac"/>
    <property type="match status" value="1"/>
</dbReference>
<gene>
    <name evidence="4" type="ORF">QYM36_006419</name>
</gene>
<keyword evidence="2" id="KW-0804">Transcription</keyword>
<evidence type="ECO:0000256" key="2">
    <source>
        <dbReference type="ARBA" id="ARBA00023163"/>
    </source>
</evidence>
<keyword evidence="1" id="KW-0240">DNA-directed RNA polymerase</keyword>
<protein>
    <recommendedName>
        <fullName evidence="3">DNA-directed RNA polymerase RpoA/D/Rpb3-type domain-containing protein</fullName>
    </recommendedName>
</protein>
<feature type="domain" description="DNA-directed RNA polymerase RpoA/D/Rpb3-type" evidence="3">
    <location>
        <begin position="1"/>
        <end position="149"/>
    </location>
</feature>
<dbReference type="AlphaFoldDB" id="A0AA88HXI1"/>
<reference evidence="4" key="1">
    <citation type="submission" date="2023-07" db="EMBL/GenBank/DDBJ databases">
        <title>Chromosome-level genome assembly of Artemia franciscana.</title>
        <authorList>
            <person name="Jo E."/>
        </authorList>
    </citation>
    <scope>NUCLEOTIDE SEQUENCE</scope>
    <source>
        <tissue evidence="4">Whole body</tissue>
    </source>
</reference>
<dbReference type="Proteomes" id="UP001187531">
    <property type="component" value="Unassembled WGS sequence"/>
</dbReference>
<dbReference type="InterPro" id="IPR050518">
    <property type="entry name" value="Rpo3/RPB3_RNA_Pol_subunit"/>
</dbReference>
<comment type="caution">
    <text evidence="4">The sequence shown here is derived from an EMBL/GenBank/DDBJ whole genome shotgun (WGS) entry which is preliminary data.</text>
</comment>
<dbReference type="SUPFAM" id="SSF55257">
    <property type="entry name" value="RBP11-like subunits of RNA polymerase"/>
    <property type="match status" value="1"/>
</dbReference>
<keyword evidence="5" id="KW-1185">Reference proteome</keyword>
<evidence type="ECO:0000313" key="4">
    <source>
        <dbReference type="EMBL" id="KAK2717635.1"/>
    </source>
</evidence>
<dbReference type="GO" id="GO:0046983">
    <property type="term" value="F:protein dimerization activity"/>
    <property type="evidence" value="ECO:0007669"/>
    <property type="project" value="InterPro"/>
</dbReference>
<evidence type="ECO:0000256" key="1">
    <source>
        <dbReference type="ARBA" id="ARBA00022478"/>
    </source>
</evidence>
<dbReference type="PANTHER" id="PTHR11800:SF2">
    <property type="entry name" value="DNA-DIRECTED RNA POLYMERASE II SUBUNIT RPB3"/>
    <property type="match status" value="1"/>
</dbReference>
<dbReference type="PANTHER" id="PTHR11800">
    <property type="entry name" value="DNA-DIRECTED RNA POLYMERASE"/>
    <property type="match status" value="1"/>
</dbReference>
<name>A0AA88HXI1_ARTSF</name>